<protein>
    <submittedName>
        <fullName evidence="1">Uncharacterized protein</fullName>
    </submittedName>
</protein>
<reference evidence="1 2" key="1">
    <citation type="submission" date="2013-02" db="EMBL/GenBank/DDBJ databases">
        <title>The Genome Sequence of Lactobacillus catenaformis F0143.</title>
        <authorList>
            <consortium name="The Broad Institute Genome Sequencing Platform"/>
            <person name="Earl A."/>
            <person name="Ward D."/>
            <person name="Feldgarden M."/>
            <person name="Gevers D."/>
            <person name="Izard J."/>
            <person name="Blanton J.M."/>
            <person name="Mathney J."/>
            <person name="Dewhirst F.E."/>
            <person name="Young S.K."/>
            <person name="Zeng Q."/>
            <person name="Gargeya S."/>
            <person name="Fitzgerald M."/>
            <person name="Haas B."/>
            <person name="Abouelleil A."/>
            <person name="Alvarado L."/>
            <person name="Arachchi H.M."/>
            <person name="Berlin A."/>
            <person name="Chapman S.B."/>
            <person name="Gearin G."/>
            <person name="Goldberg J."/>
            <person name="Griggs A."/>
            <person name="Gujja S."/>
            <person name="Hansen M."/>
            <person name="Heiman D."/>
            <person name="Howarth C."/>
            <person name="Larimer J."/>
            <person name="Lui A."/>
            <person name="MacDonald P.J.P."/>
            <person name="McCowen C."/>
            <person name="Montmayeur A."/>
            <person name="Murphy C."/>
            <person name="Neiman D."/>
            <person name="Pearson M."/>
            <person name="Priest M."/>
            <person name="Roberts A."/>
            <person name="Saif S."/>
            <person name="Shea T."/>
            <person name="Sisk P."/>
            <person name="Stolte C."/>
            <person name="Sykes S."/>
            <person name="Wortman J."/>
            <person name="Nusbaum C."/>
            <person name="Birren B."/>
        </authorList>
    </citation>
    <scope>NUCLEOTIDE SEQUENCE [LARGE SCALE GENOMIC DNA]</scope>
    <source>
        <strain evidence="1 2">OT 569</strain>
    </source>
</reference>
<dbReference type="BioCyc" id="ECAT999415-HMP:GTTI-708-MONOMER"/>
<dbReference type="STRING" id="999415.HMPREF9943_00687"/>
<sequence length="65" mass="7740">MKRKFFGTLLSLLMIIGMSTYDFIERISQVVKTSITEFNKNDEFCIVMNWKIRDSYAILYKGDYL</sequence>
<evidence type="ECO:0000313" key="1">
    <source>
        <dbReference type="EMBL" id="EMD17124.1"/>
    </source>
</evidence>
<dbReference type="AlphaFoldDB" id="M2PNG0"/>
<name>M2PNG0_9FIRM</name>
<organism evidence="1 2">
    <name type="scientific">Eggerthia catenaformis OT 569 = DSM 20559</name>
    <dbReference type="NCBI Taxonomy" id="999415"/>
    <lineage>
        <taxon>Bacteria</taxon>
        <taxon>Bacillati</taxon>
        <taxon>Bacillota</taxon>
        <taxon>Erysipelotrichia</taxon>
        <taxon>Erysipelotrichales</taxon>
        <taxon>Coprobacillaceae</taxon>
        <taxon>Eggerthia</taxon>
    </lineage>
</organism>
<dbReference type="EMBL" id="AGEJ01000011">
    <property type="protein sequence ID" value="EMD17124.1"/>
    <property type="molecule type" value="Genomic_DNA"/>
</dbReference>
<dbReference type="Proteomes" id="UP000011758">
    <property type="component" value="Unassembled WGS sequence"/>
</dbReference>
<accession>M2PNG0</accession>
<gene>
    <name evidence="1" type="ORF">HMPREF9943_00687</name>
</gene>
<keyword evidence="2" id="KW-1185">Reference proteome</keyword>
<comment type="caution">
    <text evidence="1">The sequence shown here is derived from an EMBL/GenBank/DDBJ whole genome shotgun (WGS) entry which is preliminary data.</text>
</comment>
<proteinExistence type="predicted"/>
<evidence type="ECO:0000313" key="2">
    <source>
        <dbReference type="Proteomes" id="UP000011758"/>
    </source>
</evidence>